<evidence type="ECO:0000259" key="6">
    <source>
        <dbReference type="PROSITE" id="PS51900"/>
    </source>
</evidence>
<feature type="domain" description="Core-binding (CB)" evidence="6">
    <location>
        <begin position="75"/>
        <end position="157"/>
    </location>
</feature>
<dbReference type="InterPro" id="IPR044068">
    <property type="entry name" value="CB"/>
</dbReference>
<evidence type="ECO:0000256" key="3">
    <source>
        <dbReference type="ARBA" id="ARBA00023172"/>
    </source>
</evidence>
<accession>A0ABY5C814</accession>
<dbReference type="InterPro" id="IPR013762">
    <property type="entry name" value="Integrase-like_cat_sf"/>
</dbReference>
<gene>
    <name evidence="7" type="ORF">M8332_06975</name>
</gene>
<feature type="domain" description="Tyr recombinase" evidence="5">
    <location>
        <begin position="178"/>
        <end position="377"/>
    </location>
</feature>
<dbReference type="InterPro" id="IPR050090">
    <property type="entry name" value="Tyrosine_recombinase_XerCD"/>
</dbReference>
<dbReference type="PANTHER" id="PTHR30349:SF41">
    <property type="entry name" value="INTEGRASE_RECOMBINASE PROTEIN MJ0367-RELATED"/>
    <property type="match status" value="1"/>
</dbReference>
<keyword evidence="7" id="KW-0614">Plasmid</keyword>
<evidence type="ECO:0000256" key="4">
    <source>
        <dbReference type="PROSITE-ProRule" id="PRU01248"/>
    </source>
</evidence>
<evidence type="ECO:0000313" key="7">
    <source>
        <dbReference type="EMBL" id="USS93958.1"/>
    </source>
</evidence>
<dbReference type="EMBL" id="CP097479">
    <property type="protein sequence ID" value="USS93958.1"/>
    <property type="molecule type" value="Genomic_DNA"/>
</dbReference>
<organism evidence="7 8">
    <name type="scientific">Fructilactobacillus ixorae</name>
    <dbReference type="NCBI Taxonomy" id="1750535"/>
    <lineage>
        <taxon>Bacteria</taxon>
        <taxon>Bacillati</taxon>
        <taxon>Bacillota</taxon>
        <taxon>Bacilli</taxon>
        <taxon>Lactobacillales</taxon>
        <taxon>Lactobacillaceae</taxon>
        <taxon>Fructilactobacillus</taxon>
    </lineage>
</organism>
<dbReference type="CDD" id="cd01189">
    <property type="entry name" value="INT_ICEBs1_C_like"/>
    <property type="match status" value="1"/>
</dbReference>
<keyword evidence="2 4" id="KW-0238">DNA-binding</keyword>
<dbReference type="RefSeq" id="WP_252780836.1">
    <property type="nucleotide sequence ID" value="NZ_CP097479.1"/>
</dbReference>
<dbReference type="Gene3D" id="1.10.150.130">
    <property type="match status" value="1"/>
</dbReference>
<dbReference type="InterPro" id="IPR002104">
    <property type="entry name" value="Integrase_catalytic"/>
</dbReference>
<keyword evidence="8" id="KW-1185">Reference proteome</keyword>
<dbReference type="PROSITE" id="PS51898">
    <property type="entry name" value="TYR_RECOMBINASE"/>
    <property type="match status" value="1"/>
</dbReference>
<dbReference type="PROSITE" id="PS51900">
    <property type="entry name" value="CB"/>
    <property type="match status" value="1"/>
</dbReference>
<comment type="similarity">
    <text evidence="1">Belongs to the 'phage' integrase family.</text>
</comment>
<dbReference type="Gene3D" id="1.10.443.10">
    <property type="entry name" value="Intergrase catalytic core"/>
    <property type="match status" value="1"/>
</dbReference>
<sequence length="383" mass="44752">MYKLKYSKRHDGVFQYKTNKGIKWGYRLPYYDSFHKRKESQKRGFNSEMDAYRARLNEESKVFNYQSELVENRNITLKQYAEMFLETRTNSIKISSLRIYKKDFQKLVSLIGDRKLSKLNKTIYVKEVINELVSEGYKKNSIKSFHNRMMTLVNSAVDDGIIDRNRLSGIKIPETGKREKRIMTKDELRQFNQQLSKEKIRDQVCMTALEETGMRQGELCGLKWEDVDFKTLKINVRRTRDSLGPRTPKTPSSKREISISVKLASLLKSYRLETSQKFLKHGKKFNDQTYILQSNLLNPIQTYVISTTLSKILKHAKLDYLVGHFTPHTFRHQFASYLLNSGVPLTEISKTLGHSNPSITLSIYSEAAPDKNDNLAQKFNELW</sequence>
<dbReference type="InterPro" id="IPR010998">
    <property type="entry name" value="Integrase_recombinase_N"/>
</dbReference>
<reference evidence="7" key="1">
    <citation type="submission" date="2022-05" db="EMBL/GenBank/DDBJ databases">
        <authorList>
            <person name="Oliphant S.A."/>
            <person name="Watson-Haigh N.S."/>
            <person name="Sumby K.M."/>
            <person name="Gardner J.M."/>
            <person name="Jiranek V."/>
        </authorList>
    </citation>
    <scope>NUCLEOTIDE SEQUENCE</scope>
    <source>
        <strain evidence="7">Ru20-1</strain>
        <plasmid evidence="7">punnamed</plasmid>
    </source>
</reference>
<evidence type="ECO:0000259" key="5">
    <source>
        <dbReference type="PROSITE" id="PS51898"/>
    </source>
</evidence>
<evidence type="ECO:0000256" key="1">
    <source>
        <dbReference type="ARBA" id="ARBA00008857"/>
    </source>
</evidence>
<dbReference type="Proteomes" id="UP001057532">
    <property type="component" value="Plasmid punnamed"/>
</dbReference>
<dbReference type="InterPro" id="IPR011010">
    <property type="entry name" value="DNA_brk_join_enz"/>
</dbReference>
<evidence type="ECO:0000313" key="8">
    <source>
        <dbReference type="Proteomes" id="UP001057532"/>
    </source>
</evidence>
<dbReference type="InterPro" id="IPR022357">
    <property type="entry name" value="MIP_CS"/>
</dbReference>
<evidence type="ECO:0000256" key="2">
    <source>
        <dbReference type="ARBA" id="ARBA00023125"/>
    </source>
</evidence>
<dbReference type="PANTHER" id="PTHR30349">
    <property type="entry name" value="PHAGE INTEGRASE-RELATED"/>
    <property type="match status" value="1"/>
</dbReference>
<protein>
    <submittedName>
        <fullName evidence="7">Site-specific integrase</fullName>
    </submittedName>
</protein>
<dbReference type="Pfam" id="PF00589">
    <property type="entry name" value="Phage_integrase"/>
    <property type="match status" value="1"/>
</dbReference>
<dbReference type="PROSITE" id="PS00221">
    <property type="entry name" value="MIP"/>
    <property type="match status" value="1"/>
</dbReference>
<dbReference type="SUPFAM" id="SSF56349">
    <property type="entry name" value="DNA breaking-rejoining enzymes"/>
    <property type="match status" value="1"/>
</dbReference>
<geneLocation type="plasmid" evidence="7 8">
    <name>punnamed</name>
</geneLocation>
<name>A0ABY5C814_9LACO</name>
<proteinExistence type="inferred from homology"/>
<keyword evidence="3" id="KW-0233">DNA recombination</keyword>